<reference evidence="2 3" key="1">
    <citation type="submission" date="2018-06" db="EMBL/GenBank/DDBJ databases">
        <authorList>
            <consortium name="Pathogen Informatics"/>
            <person name="Doyle S."/>
        </authorList>
    </citation>
    <scope>NUCLEOTIDE SEQUENCE [LARGE SCALE GENOMIC DNA]</scope>
    <source>
        <strain evidence="2 3">NCTC12410</strain>
    </source>
</reference>
<keyword evidence="1" id="KW-1133">Transmembrane helix</keyword>
<organism evidence="2 3">
    <name type="scientific">Helicobacter canis</name>
    <dbReference type="NCBI Taxonomy" id="29419"/>
    <lineage>
        <taxon>Bacteria</taxon>
        <taxon>Pseudomonadati</taxon>
        <taxon>Campylobacterota</taxon>
        <taxon>Epsilonproteobacteria</taxon>
        <taxon>Campylobacterales</taxon>
        <taxon>Helicobacteraceae</taxon>
        <taxon>Helicobacter</taxon>
    </lineage>
</organism>
<name>A0A377J3F0_9HELI</name>
<evidence type="ECO:0000256" key="1">
    <source>
        <dbReference type="SAM" id="Phobius"/>
    </source>
</evidence>
<dbReference type="Proteomes" id="UP000254841">
    <property type="component" value="Unassembled WGS sequence"/>
</dbReference>
<dbReference type="EMBL" id="UGHV01000001">
    <property type="protein sequence ID" value="STO97027.1"/>
    <property type="molecule type" value="Genomic_DNA"/>
</dbReference>
<dbReference type="AlphaFoldDB" id="A0A377J3F0"/>
<sequence length="67" mass="7430">MTDWGVFTKPVLLQKAWFALQNLFYFNTILRIAVGAVVALAFLGKVSELGVRAFRKNANTAALLTQD</sequence>
<accession>A0A377J3F0</accession>
<dbReference type="RefSeq" id="WP_181814186.1">
    <property type="nucleotide sequence ID" value="NZ_UGHV01000001.1"/>
</dbReference>
<evidence type="ECO:0000313" key="2">
    <source>
        <dbReference type="EMBL" id="STO97027.1"/>
    </source>
</evidence>
<protein>
    <submittedName>
        <fullName evidence="2">Uncharacterized protein</fullName>
    </submittedName>
</protein>
<gene>
    <name evidence="2" type="ORF">NCTC12410_00846</name>
</gene>
<feature type="transmembrane region" description="Helical" evidence="1">
    <location>
        <begin position="23"/>
        <end position="43"/>
    </location>
</feature>
<proteinExistence type="predicted"/>
<keyword evidence="1" id="KW-0812">Transmembrane</keyword>
<evidence type="ECO:0000313" key="3">
    <source>
        <dbReference type="Proteomes" id="UP000254841"/>
    </source>
</evidence>
<keyword evidence="1" id="KW-0472">Membrane</keyword>